<dbReference type="InterPro" id="IPR027268">
    <property type="entry name" value="Peptidase_M4/M1_CTD_sf"/>
</dbReference>
<sequence>MSPPSSAVAAGSSTASVPPVPVGVMGEGLPDKSIDVRAGSLAPTAAQREAIDGRAVRWNKFGTPASIVEAGDGAEVKLSKAQRASVKRAAVGATAADPVVVARQYLIDNVALYGLSAAAVDKLTLVTTTPIGKGTVVVFRQTLGALPVTTDGIASIGVLEDAVLWVSSNLTRDVTAPAPATLSADEAKAIALRESGLVEGELTQERVLLTAVPTATENRAAYEVTLFGPTDVANPIGTQSWVDARTGEILVRDDLFDYASDKNNTNPDWLVFPANPPADYSSNDTRMRVCWNKETDCELNVNWGISALPWDVDPTTGLSTFTTAGNNTLDVEKWNTTNGNTFGTNYATPSPTRQYFYPWTNQWQESKCSPDVFTSPQRNDIDAAITNLFVQHNRMHDFAYNLGFTEATWNMQRDNLGKGQLGNDPERGNAQAGGVVGGPPSFGARNNANQGTGPDGMNNITNMYLWQPNAASFYAPCVDGDYDMSIIGHEYTHAISNRMVAGPSRGLGGAAGGAMGESWSDLVAGEYLYEMGYTPAGNSPWVTGAYATGDPVTGIRNYDISNSPLNYSDVAYDLPGAEVHSDGEIWNAIQFSVRSALVDEYGDGTPSKNEKCANGRFSYENCPGNRMWIQLMFDSMVMTALPQPTFIDLRNAMLAADKLRFGGANQAILWEGFARAGLGQDASTTGPADADPVASFSAPGGQNSVVTFAPTGDAAGKAVKLFIGDYEARATPVADTDPATARGNTFSMVPGTYSAVAQGAGLGLQRLTITVAKGRPVTVAPDMALNVASAANGATASGDGVYTNSLIDDTEATNWASLNSPVAGKAVTVKLSGTGAQKVEKLNVSAHLHGATPANTLDPQTQNRYTALRQFAVYACNTDTGTDCSNSANFTLAYTSPADAFPGRTPRPRAPELIFRSFDIPTTTATHLQLRVVHTQCTGGPDYNGQQDNDPRANEECATGSPQALNVRAAEFQAFTR</sequence>
<evidence type="ECO:0000256" key="7">
    <source>
        <dbReference type="ARBA" id="ARBA00022801"/>
    </source>
</evidence>
<evidence type="ECO:0000256" key="9">
    <source>
        <dbReference type="ARBA" id="ARBA00023049"/>
    </source>
</evidence>
<evidence type="ECO:0000256" key="6">
    <source>
        <dbReference type="ARBA" id="ARBA00022723"/>
    </source>
</evidence>
<evidence type="ECO:0000256" key="2">
    <source>
        <dbReference type="ARBA" id="ARBA00004613"/>
    </source>
</evidence>
<evidence type="ECO:0000256" key="1">
    <source>
        <dbReference type="ARBA" id="ARBA00001947"/>
    </source>
</evidence>
<keyword evidence="4" id="KW-0964">Secreted</keyword>
<evidence type="ECO:0000256" key="5">
    <source>
        <dbReference type="ARBA" id="ARBA00022670"/>
    </source>
</evidence>
<dbReference type="InterPro" id="IPR050371">
    <property type="entry name" value="Fungal_virulence_M36"/>
</dbReference>
<dbReference type="Proteomes" id="UP000800981">
    <property type="component" value="Unassembled WGS sequence"/>
</dbReference>
<evidence type="ECO:0000256" key="4">
    <source>
        <dbReference type="ARBA" id="ARBA00022525"/>
    </source>
</evidence>
<dbReference type="Pfam" id="PF02128">
    <property type="entry name" value="Peptidase_M36"/>
    <property type="match status" value="1"/>
</dbReference>
<feature type="region of interest" description="Disordered" evidence="11">
    <location>
        <begin position="1"/>
        <end position="24"/>
    </location>
</feature>
<evidence type="ECO:0000259" key="12">
    <source>
        <dbReference type="Pfam" id="PF03413"/>
    </source>
</evidence>
<protein>
    <submittedName>
        <fullName evidence="13">Peptidase M36</fullName>
    </submittedName>
</protein>
<dbReference type="Gene3D" id="1.10.390.10">
    <property type="entry name" value="Neutral Protease Domain 2"/>
    <property type="match status" value="1"/>
</dbReference>
<organism evidence="13 14">
    <name type="scientific">Motilibacter deserti</name>
    <dbReference type="NCBI Taxonomy" id="2714956"/>
    <lineage>
        <taxon>Bacteria</taxon>
        <taxon>Bacillati</taxon>
        <taxon>Actinomycetota</taxon>
        <taxon>Actinomycetes</taxon>
        <taxon>Motilibacterales</taxon>
        <taxon>Motilibacteraceae</taxon>
        <taxon>Motilibacter</taxon>
    </lineage>
</organism>
<dbReference type="Pfam" id="PF03413">
    <property type="entry name" value="PepSY"/>
    <property type="match status" value="1"/>
</dbReference>
<proteinExistence type="inferred from homology"/>
<evidence type="ECO:0000256" key="11">
    <source>
        <dbReference type="SAM" id="MobiDB-lite"/>
    </source>
</evidence>
<dbReference type="PANTHER" id="PTHR33478">
    <property type="entry name" value="EXTRACELLULAR METALLOPROTEINASE MEP"/>
    <property type="match status" value="1"/>
</dbReference>
<dbReference type="Gene3D" id="3.10.170.10">
    <property type="match status" value="1"/>
</dbReference>
<dbReference type="EMBL" id="JAANNP010000001">
    <property type="protein sequence ID" value="NHC12639.1"/>
    <property type="molecule type" value="Genomic_DNA"/>
</dbReference>
<keyword evidence="14" id="KW-1185">Reference proteome</keyword>
<keyword evidence="6" id="KW-0479">Metal-binding</keyword>
<name>A0ABX0GS13_9ACTN</name>
<evidence type="ECO:0000256" key="8">
    <source>
        <dbReference type="ARBA" id="ARBA00022833"/>
    </source>
</evidence>
<evidence type="ECO:0000313" key="14">
    <source>
        <dbReference type="Proteomes" id="UP000800981"/>
    </source>
</evidence>
<evidence type="ECO:0000256" key="3">
    <source>
        <dbReference type="ARBA" id="ARBA00006006"/>
    </source>
</evidence>
<keyword evidence="7" id="KW-0378">Hydrolase</keyword>
<comment type="similarity">
    <text evidence="3">Belongs to the peptidase M36 family.</text>
</comment>
<reference evidence="13 14" key="1">
    <citation type="submission" date="2020-03" db="EMBL/GenBank/DDBJ databases">
        <title>Two novel Motilibacter sp.</title>
        <authorList>
            <person name="Liu S."/>
        </authorList>
    </citation>
    <scope>NUCLEOTIDE SEQUENCE [LARGE SCALE GENOMIC DNA]</scope>
    <source>
        <strain evidence="13 14">E257</strain>
    </source>
</reference>
<keyword evidence="10" id="KW-0865">Zymogen</keyword>
<accession>A0ABX0GS13</accession>
<keyword evidence="8" id="KW-0862">Zinc</keyword>
<comment type="subcellular location">
    <subcellularLocation>
        <location evidence="2">Secreted</location>
    </subcellularLocation>
</comment>
<comment type="caution">
    <text evidence="13">The sequence shown here is derived from an EMBL/GenBank/DDBJ whole genome shotgun (WGS) entry which is preliminary data.</text>
</comment>
<dbReference type="PANTHER" id="PTHR33478:SF1">
    <property type="entry name" value="EXTRACELLULAR METALLOPROTEINASE MEP"/>
    <property type="match status" value="1"/>
</dbReference>
<keyword evidence="5" id="KW-0645">Protease</keyword>
<dbReference type="SUPFAM" id="SSF55486">
    <property type="entry name" value="Metalloproteases ('zincins'), catalytic domain"/>
    <property type="match status" value="1"/>
</dbReference>
<dbReference type="InterPro" id="IPR025711">
    <property type="entry name" value="PepSY"/>
</dbReference>
<evidence type="ECO:0000313" key="13">
    <source>
        <dbReference type="EMBL" id="NHC12639.1"/>
    </source>
</evidence>
<evidence type="ECO:0000256" key="10">
    <source>
        <dbReference type="ARBA" id="ARBA00023145"/>
    </source>
</evidence>
<gene>
    <name evidence="13" type="ORF">G9H71_02435</name>
</gene>
<feature type="domain" description="PepSY" evidence="12">
    <location>
        <begin position="182"/>
        <end position="250"/>
    </location>
</feature>
<comment type="cofactor">
    <cofactor evidence="1">
        <name>Zn(2+)</name>
        <dbReference type="ChEBI" id="CHEBI:29105"/>
    </cofactor>
</comment>
<dbReference type="InterPro" id="IPR001842">
    <property type="entry name" value="Peptidase_M36"/>
</dbReference>
<keyword evidence="9" id="KW-0482">Metalloprotease</keyword>